<feature type="transmembrane region" description="Helical" evidence="9">
    <location>
        <begin position="213"/>
        <end position="231"/>
    </location>
</feature>
<organism evidence="11 12">
    <name type="scientific">Candidatus Thermokryptus mobilis</name>
    <dbReference type="NCBI Taxonomy" id="1643428"/>
    <lineage>
        <taxon>Bacteria</taxon>
        <taxon>Pseudomonadati</taxon>
        <taxon>Candidatus Kryptoniota</taxon>
        <taxon>Candidatus Thermokryptus</taxon>
    </lineage>
</organism>
<dbReference type="Pfam" id="PF12798">
    <property type="entry name" value="Fer4_3"/>
    <property type="match status" value="1"/>
</dbReference>
<dbReference type="GO" id="GO:0046872">
    <property type="term" value="F:metal ion binding"/>
    <property type="evidence" value="ECO:0007669"/>
    <property type="project" value="UniProtKB-KW"/>
</dbReference>
<evidence type="ECO:0000256" key="8">
    <source>
        <dbReference type="SAM" id="Coils"/>
    </source>
</evidence>
<dbReference type="InterPro" id="IPR017900">
    <property type="entry name" value="4Fe4S_Fe_S_CS"/>
</dbReference>
<evidence type="ECO:0000256" key="6">
    <source>
        <dbReference type="ARBA" id="ARBA00023014"/>
    </source>
</evidence>
<dbReference type="Pfam" id="PF13247">
    <property type="entry name" value="Fer4_11"/>
    <property type="match status" value="1"/>
</dbReference>
<accession>A0A0S4MU54</accession>
<keyword evidence="9" id="KW-0472">Membrane</keyword>
<feature type="binding site" evidence="7">
    <location>
        <position position="118"/>
    </location>
    <ligand>
        <name>[4Fe-4S] cluster</name>
        <dbReference type="ChEBI" id="CHEBI:49883"/>
        <label>2</label>
    </ligand>
</feature>
<keyword evidence="9" id="KW-0812">Transmembrane</keyword>
<keyword evidence="6 7" id="KW-0411">Iron-sulfur</keyword>
<keyword evidence="5 7" id="KW-0408">Iron</keyword>
<dbReference type="PANTHER" id="PTHR43545">
    <property type="entry name" value="FORMATE DEHYDROGENASE, NITRATE-INDUCIBLE, IRON-SULFUR SUBUNIT"/>
    <property type="match status" value="1"/>
</dbReference>
<dbReference type="InterPro" id="IPR017896">
    <property type="entry name" value="4Fe4S_Fe-S-bd"/>
</dbReference>
<comment type="cofactor">
    <cofactor evidence="7">
        <name>[4Fe-4S] cluster</name>
        <dbReference type="ChEBI" id="CHEBI:49883"/>
    </cofactor>
    <text evidence="7">Binds 4 [4Fe-4S] clusters per subunit.</text>
</comment>
<feature type="binding site" evidence="7">
    <location>
        <position position="95"/>
    </location>
    <ligand>
        <name>[4Fe-4S] cluster</name>
        <dbReference type="ChEBI" id="CHEBI:49883"/>
        <label>4</label>
    </ligand>
</feature>
<feature type="domain" description="4Fe-4S ferredoxin-type" evidence="10">
    <location>
        <begin position="48"/>
        <end position="79"/>
    </location>
</feature>
<comment type="subcellular location">
    <subcellularLocation>
        <location evidence="1">Cell envelope</location>
    </subcellularLocation>
</comment>
<dbReference type="PANTHER" id="PTHR43545:SF4">
    <property type="entry name" value="IRON-SULFUR PROTEIN"/>
    <property type="match status" value="1"/>
</dbReference>
<feature type="binding site" evidence="7">
    <location>
        <position position="69"/>
    </location>
    <ligand>
        <name>[4Fe-4S] cluster</name>
        <dbReference type="ChEBI" id="CHEBI:49883"/>
        <label>4</label>
    </ligand>
</feature>
<evidence type="ECO:0000256" key="7">
    <source>
        <dbReference type="PIRSR" id="PIRSR036298-50"/>
    </source>
</evidence>
<keyword evidence="8" id="KW-0175">Coiled coil</keyword>
<dbReference type="Gene3D" id="3.30.70.20">
    <property type="match status" value="2"/>
</dbReference>
<dbReference type="GO" id="GO:0030313">
    <property type="term" value="C:cell envelope"/>
    <property type="evidence" value="ECO:0007669"/>
    <property type="project" value="UniProtKB-SubCell"/>
</dbReference>
<feature type="coiled-coil region" evidence="8">
    <location>
        <begin position="230"/>
        <end position="257"/>
    </location>
</feature>
<sequence>MQKYGILVDVTRCIGCYACEEACAERWGNPLTESHQLSAIQNTAVEDHNGVYLPRLCMHCEKPTCASVCPVGAFQKTNIGPVIYDATKCIGCRYCMQACPFNIPKYQWNKPNPRVTKCDMCYDRMKQGRVPACVEACPAEARVFGLKDDLIEEARRRIKENPEVYYPHIFGVKEVGGTSVLYIADRPMHKFGFNPNLPEIPLSHFTEQIMTKIPNYIFWGGTLLFGIWWITKRRNEVQKLQRKLKEMEEGNKKEDEK</sequence>
<evidence type="ECO:0000256" key="1">
    <source>
        <dbReference type="ARBA" id="ARBA00004196"/>
    </source>
</evidence>
<keyword evidence="4" id="KW-0677">Repeat</keyword>
<evidence type="ECO:0000313" key="11">
    <source>
        <dbReference type="EMBL" id="CUU02540.1"/>
    </source>
</evidence>
<evidence type="ECO:0000256" key="4">
    <source>
        <dbReference type="ARBA" id="ARBA00022737"/>
    </source>
</evidence>
<feature type="binding site" evidence="7">
    <location>
        <position position="23"/>
    </location>
    <ligand>
        <name>[4Fe-4S] cluster</name>
        <dbReference type="ChEBI" id="CHEBI:49883"/>
        <label>2</label>
    </ligand>
</feature>
<dbReference type="CDD" id="cd10561">
    <property type="entry name" value="HybA_like"/>
    <property type="match status" value="1"/>
</dbReference>
<dbReference type="RefSeq" id="WP_140944314.1">
    <property type="nucleotide sequence ID" value="NZ_FAOO01000003.1"/>
</dbReference>
<dbReference type="EMBL" id="FAOO01000003">
    <property type="protein sequence ID" value="CUU02540.1"/>
    <property type="molecule type" value="Genomic_DNA"/>
</dbReference>
<dbReference type="SUPFAM" id="SSF54862">
    <property type="entry name" value="4Fe-4S ferredoxins"/>
    <property type="match status" value="1"/>
</dbReference>
<feature type="binding site" evidence="7">
    <location>
        <position position="19"/>
    </location>
    <ligand>
        <name>[4Fe-4S] cluster</name>
        <dbReference type="ChEBI" id="CHEBI:49883"/>
        <label>1</label>
    </ligand>
</feature>
<feature type="binding site" evidence="7">
    <location>
        <position position="57"/>
    </location>
    <ligand>
        <name>[4Fe-4S] cluster</name>
        <dbReference type="ChEBI" id="CHEBI:49883"/>
        <label>3</label>
    </ligand>
</feature>
<feature type="domain" description="4Fe-4S ferredoxin-type" evidence="10">
    <location>
        <begin position="4"/>
        <end position="33"/>
    </location>
</feature>
<dbReference type="PROSITE" id="PS51379">
    <property type="entry name" value="4FE4S_FER_2"/>
    <property type="match status" value="3"/>
</dbReference>
<evidence type="ECO:0000256" key="3">
    <source>
        <dbReference type="ARBA" id="ARBA00022723"/>
    </source>
</evidence>
<feature type="binding site" evidence="7">
    <location>
        <position position="137"/>
    </location>
    <ligand>
        <name>[4Fe-4S] cluster</name>
        <dbReference type="ChEBI" id="CHEBI:49883"/>
        <label>1</label>
    </ligand>
</feature>
<evidence type="ECO:0000256" key="9">
    <source>
        <dbReference type="SAM" id="Phobius"/>
    </source>
</evidence>
<keyword evidence="2 7" id="KW-0004">4Fe-4S</keyword>
<feature type="binding site" evidence="7">
    <location>
        <position position="89"/>
    </location>
    <ligand>
        <name>[4Fe-4S] cluster</name>
        <dbReference type="ChEBI" id="CHEBI:49883"/>
        <label>4</label>
    </ligand>
</feature>
<gene>
    <name evidence="11" type="ORF">JGI1_00518</name>
</gene>
<protein>
    <submittedName>
        <fullName evidence="11">Formate dehydrogenase iron-sulfur subunit</fullName>
    </submittedName>
</protein>
<feature type="binding site" evidence="7">
    <location>
        <position position="121"/>
    </location>
    <ligand>
        <name>[4Fe-4S] cluster</name>
        <dbReference type="ChEBI" id="CHEBI:49883"/>
        <label>2</label>
    </ligand>
</feature>
<feature type="binding site" evidence="7">
    <location>
        <position position="65"/>
    </location>
    <ligand>
        <name>[4Fe-4S] cluster</name>
        <dbReference type="ChEBI" id="CHEBI:49883"/>
        <label>3</label>
    </ligand>
</feature>
<dbReference type="GO" id="GO:0045333">
    <property type="term" value="P:cellular respiration"/>
    <property type="evidence" value="ECO:0007669"/>
    <property type="project" value="InterPro"/>
</dbReference>
<dbReference type="PIRSF" id="PIRSF036298">
    <property type="entry name" value="FDH_4Fe4S"/>
    <property type="match status" value="1"/>
</dbReference>
<name>A0A0S4MU54_9BACT</name>
<dbReference type="AlphaFoldDB" id="A0A0S4MU54"/>
<dbReference type="InterPro" id="IPR014603">
    <property type="entry name" value="Formate_DH_Fe-S_su"/>
</dbReference>
<proteinExistence type="predicted"/>
<dbReference type="InterPro" id="IPR051555">
    <property type="entry name" value="FDH_Electron_Transfer_Unit"/>
</dbReference>
<keyword evidence="9" id="KW-1133">Transmembrane helix</keyword>
<evidence type="ECO:0000313" key="12">
    <source>
        <dbReference type="Proteomes" id="UP000320623"/>
    </source>
</evidence>
<feature type="binding site" evidence="7">
    <location>
        <position position="16"/>
    </location>
    <ligand>
        <name>[4Fe-4S] cluster</name>
        <dbReference type="ChEBI" id="CHEBI:49883"/>
        <label>1</label>
    </ligand>
</feature>
<evidence type="ECO:0000256" key="5">
    <source>
        <dbReference type="ARBA" id="ARBA00023004"/>
    </source>
</evidence>
<feature type="binding site" evidence="7">
    <location>
        <position position="99"/>
    </location>
    <ligand>
        <name>[4Fe-4S] cluster</name>
        <dbReference type="ChEBI" id="CHEBI:49883"/>
        <label>3</label>
    </ligand>
</feature>
<dbReference type="GO" id="GO:0015944">
    <property type="term" value="P:formate oxidation"/>
    <property type="evidence" value="ECO:0007669"/>
    <property type="project" value="InterPro"/>
</dbReference>
<evidence type="ECO:0000259" key="10">
    <source>
        <dbReference type="PROSITE" id="PS51379"/>
    </source>
</evidence>
<dbReference type="Proteomes" id="UP000320623">
    <property type="component" value="Unassembled WGS sequence"/>
</dbReference>
<dbReference type="STRING" id="1643428.GCA_001442855_00504"/>
<keyword evidence="3 7" id="KW-0479">Metal-binding</keyword>
<dbReference type="GO" id="GO:0051539">
    <property type="term" value="F:4 iron, 4 sulfur cluster binding"/>
    <property type="evidence" value="ECO:0007669"/>
    <property type="project" value="UniProtKB-KW"/>
</dbReference>
<keyword evidence="12" id="KW-1185">Reference proteome</keyword>
<feature type="binding site" evidence="7">
    <location>
        <position position="13"/>
    </location>
    <ligand>
        <name>[4Fe-4S] cluster</name>
        <dbReference type="ChEBI" id="CHEBI:49883"/>
        <label>1</label>
    </ligand>
</feature>
<feature type="binding site" evidence="7">
    <location>
        <position position="60"/>
    </location>
    <ligand>
        <name>[4Fe-4S] cluster</name>
        <dbReference type="ChEBI" id="CHEBI:49883"/>
        <label>3</label>
    </ligand>
</feature>
<dbReference type="OrthoDB" id="9779457at2"/>
<reference evidence="12" key="1">
    <citation type="submission" date="2015-11" db="EMBL/GenBank/DDBJ databases">
        <authorList>
            <person name="Varghese N."/>
        </authorList>
    </citation>
    <scope>NUCLEOTIDE SEQUENCE [LARGE SCALE GENOMIC DNA]</scope>
</reference>
<dbReference type="PROSITE" id="PS00198">
    <property type="entry name" value="4FE4S_FER_1"/>
    <property type="match status" value="1"/>
</dbReference>
<feature type="binding site" evidence="7">
    <location>
        <position position="133"/>
    </location>
    <ligand>
        <name>[4Fe-4S] cluster</name>
        <dbReference type="ChEBI" id="CHEBI:49883"/>
        <label>2</label>
    </ligand>
</feature>
<feature type="domain" description="4Fe-4S ferredoxin-type" evidence="10">
    <location>
        <begin position="80"/>
        <end position="109"/>
    </location>
</feature>
<evidence type="ECO:0000256" key="2">
    <source>
        <dbReference type="ARBA" id="ARBA00022485"/>
    </source>
</evidence>
<feature type="binding site" evidence="7">
    <location>
        <position position="92"/>
    </location>
    <ligand>
        <name>[4Fe-4S] cluster</name>
        <dbReference type="ChEBI" id="CHEBI:49883"/>
        <label>4</label>
    </ligand>
</feature>